<dbReference type="PROSITE" id="PS50191">
    <property type="entry name" value="CRAL_TRIO"/>
    <property type="match status" value="2"/>
</dbReference>
<dbReference type="EMBL" id="JALNTZ010000007">
    <property type="protein sequence ID" value="KAJ3647001.1"/>
    <property type="molecule type" value="Genomic_DNA"/>
</dbReference>
<feature type="domain" description="CRAL-TRIO" evidence="1">
    <location>
        <begin position="456"/>
        <end position="552"/>
    </location>
</feature>
<dbReference type="Proteomes" id="UP001168821">
    <property type="component" value="Unassembled WGS sequence"/>
</dbReference>
<dbReference type="SMART" id="SM00516">
    <property type="entry name" value="SEC14"/>
    <property type="match status" value="2"/>
</dbReference>
<feature type="domain" description="CRAL-TRIO" evidence="1">
    <location>
        <begin position="87"/>
        <end position="251"/>
    </location>
</feature>
<name>A0AA38M891_9CUCU</name>
<dbReference type="PRINTS" id="PR00180">
    <property type="entry name" value="CRETINALDHBP"/>
</dbReference>
<protein>
    <recommendedName>
        <fullName evidence="1">CRAL-TRIO domain-containing protein</fullName>
    </recommendedName>
</protein>
<gene>
    <name evidence="2" type="ORF">Zmor_024553</name>
</gene>
<dbReference type="InterPro" id="IPR036865">
    <property type="entry name" value="CRAL-TRIO_dom_sf"/>
</dbReference>
<dbReference type="AlphaFoldDB" id="A0AA38M891"/>
<dbReference type="InterPro" id="IPR036273">
    <property type="entry name" value="CRAL/TRIO_N_dom_sf"/>
</dbReference>
<evidence type="ECO:0000313" key="3">
    <source>
        <dbReference type="Proteomes" id="UP001168821"/>
    </source>
</evidence>
<proteinExistence type="predicted"/>
<dbReference type="InterPro" id="IPR001251">
    <property type="entry name" value="CRAL-TRIO_dom"/>
</dbReference>
<comment type="caution">
    <text evidence="2">The sequence shown here is derived from an EMBL/GenBank/DDBJ whole genome shotgun (WGS) entry which is preliminary data.</text>
</comment>
<dbReference type="GO" id="GO:0016020">
    <property type="term" value="C:membrane"/>
    <property type="evidence" value="ECO:0007669"/>
    <property type="project" value="TreeGrafter"/>
</dbReference>
<dbReference type="GO" id="GO:1902936">
    <property type="term" value="F:phosphatidylinositol bisphosphate binding"/>
    <property type="evidence" value="ECO:0007669"/>
    <property type="project" value="TreeGrafter"/>
</dbReference>
<dbReference type="Pfam" id="PF00650">
    <property type="entry name" value="CRAL_TRIO"/>
    <property type="match status" value="2"/>
</dbReference>
<dbReference type="PANTHER" id="PTHR10174">
    <property type="entry name" value="ALPHA-TOCOPHEROL TRANSFER PROTEIN-RELATED"/>
    <property type="match status" value="1"/>
</dbReference>
<dbReference type="SUPFAM" id="SSF52087">
    <property type="entry name" value="CRAL/TRIO domain"/>
    <property type="match status" value="2"/>
</dbReference>
<evidence type="ECO:0000259" key="1">
    <source>
        <dbReference type="PROSITE" id="PS50191"/>
    </source>
</evidence>
<keyword evidence="3" id="KW-1185">Reference proteome</keyword>
<organism evidence="2 3">
    <name type="scientific">Zophobas morio</name>
    <dbReference type="NCBI Taxonomy" id="2755281"/>
    <lineage>
        <taxon>Eukaryota</taxon>
        <taxon>Metazoa</taxon>
        <taxon>Ecdysozoa</taxon>
        <taxon>Arthropoda</taxon>
        <taxon>Hexapoda</taxon>
        <taxon>Insecta</taxon>
        <taxon>Pterygota</taxon>
        <taxon>Neoptera</taxon>
        <taxon>Endopterygota</taxon>
        <taxon>Coleoptera</taxon>
        <taxon>Polyphaga</taxon>
        <taxon>Cucujiformia</taxon>
        <taxon>Tenebrionidae</taxon>
        <taxon>Zophobas</taxon>
    </lineage>
</organism>
<reference evidence="2" key="1">
    <citation type="journal article" date="2023" name="G3 (Bethesda)">
        <title>Whole genome assemblies of Zophobas morio and Tenebrio molitor.</title>
        <authorList>
            <person name="Kaur S."/>
            <person name="Stinson S.A."/>
            <person name="diCenzo G.C."/>
        </authorList>
    </citation>
    <scope>NUCLEOTIDE SEQUENCE</scope>
    <source>
        <strain evidence="2">QUZm001</strain>
    </source>
</reference>
<dbReference type="CDD" id="cd00170">
    <property type="entry name" value="SEC14"/>
    <property type="match status" value="2"/>
</dbReference>
<dbReference type="SUPFAM" id="SSF46938">
    <property type="entry name" value="CRAL/TRIO N-terminal domain"/>
    <property type="match status" value="2"/>
</dbReference>
<accession>A0AA38M891</accession>
<evidence type="ECO:0000313" key="2">
    <source>
        <dbReference type="EMBL" id="KAJ3647001.1"/>
    </source>
</evidence>
<dbReference type="PANTHER" id="PTHR10174:SF222">
    <property type="entry name" value="GH10083P-RELATED"/>
    <property type="match status" value="1"/>
</dbReference>
<dbReference type="Gene3D" id="3.40.525.10">
    <property type="entry name" value="CRAL-TRIO lipid binding domain"/>
    <property type="match status" value="2"/>
</dbReference>
<sequence length="604" mass="69938">MDEQVDRMFDEVAKQFNSTGKALKEDAIRLQEWLETQPHLPKILDEHVLCNFLILNKGSIEVAKQKIDNYFSFRTKLPEIIYEMNPKLPHHKEYKDMVYLVDHPQLTDEMYKLTFFKVKGETVSPDYDPLNCMRRLVSMTELKLRYDVMCGDIFVGDLRGVTSNLVLKVTPLMVYKVVVVLYEGVISSRLKAVHMINVPPVLTKLLTVVKSFIKPKLFERFYVHSEEDALKKVIPLNLLPTDFGGQGLSLQELEDALEARYAQNQDLFDRLDEIKVDEKLRPGKLRDDDTLGQHRNPVLRMLNRDADRLFDKAAKIFNSSGKKLSEDVLRLQEWLETQPHLPNMLDGHALRNFLILNKCSIEIAKQKIDNYYSARAKVPEVANEMNPKLPYHKEFNSMVYLVDHPQLTDDMYKLTFFKAKGETVSPNYKPVNFMRKITTMAELKLRHDVMYGDIFVVDCKGFTLNVALRITPMMFYKVAVVLYDGVMSSRIKAVHLVNMAPPLTKILNIGKSFIKPKLFQRIHIHPEEDCLKKVIPLNLLPTDYGGEGLSLQQLDDALEAKYSQNQELFDRLDQIKIDEKLRPQKLKDDNTLGYYGSFTKLEID</sequence>